<organism evidence="11 12">
    <name type="scientific">Xylaria grammica</name>
    <dbReference type="NCBI Taxonomy" id="363999"/>
    <lineage>
        <taxon>Eukaryota</taxon>
        <taxon>Fungi</taxon>
        <taxon>Dikarya</taxon>
        <taxon>Ascomycota</taxon>
        <taxon>Pezizomycotina</taxon>
        <taxon>Sordariomycetes</taxon>
        <taxon>Xylariomycetidae</taxon>
        <taxon>Xylariales</taxon>
        <taxon>Xylariaceae</taxon>
        <taxon>Xylaria</taxon>
    </lineage>
</organism>
<keyword evidence="5 9" id="KW-0560">Oxidoreductase</keyword>
<dbReference type="CDD" id="cd11062">
    <property type="entry name" value="CYP58-like"/>
    <property type="match status" value="1"/>
</dbReference>
<keyword evidence="10" id="KW-0472">Membrane</keyword>
<keyword evidence="3 8" id="KW-0349">Heme</keyword>
<dbReference type="InterPro" id="IPR002401">
    <property type="entry name" value="Cyt_P450_E_grp-I"/>
</dbReference>
<dbReference type="SUPFAM" id="SSF48264">
    <property type="entry name" value="Cytochrome P450"/>
    <property type="match status" value="1"/>
</dbReference>
<accession>A0A439D668</accession>
<dbReference type="GO" id="GO:0020037">
    <property type="term" value="F:heme binding"/>
    <property type="evidence" value="ECO:0007669"/>
    <property type="project" value="InterPro"/>
</dbReference>
<dbReference type="GO" id="GO:0016705">
    <property type="term" value="F:oxidoreductase activity, acting on paired donors, with incorporation or reduction of molecular oxygen"/>
    <property type="evidence" value="ECO:0007669"/>
    <property type="project" value="InterPro"/>
</dbReference>
<evidence type="ECO:0000256" key="9">
    <source>
        <dbReference type="RuleBase" id="RU000461"/>
    </source>
</evidence>
<evidence type="ECO:0008006" key="13">
    <source>
        <dbReference type="Google" id="ProtNLM"/>
    </source>
</evidence>
<proteinExistence type="inferred from homology"/>
<dbReference type="STRING" id="363999.A0A439D668"/>
<dbReference type="PRINTS" id="PR00385">
    <property type="entry name" value="P450"/>
</dbReference>
<name>A0A439D668_9PEZI</name>
<evidence type="ECO:0000256" key="8">
    <source>
        <dbReference type="PIRSR" id="PIRSR602401-1"/>
    </source>
</evidence>
<gene>
    <name evidence="11" type="ORF">EKO27_g5205</name>
</gene>
<comment type="cofactor">
    <cofactor evidence="1 8">
        <name>heme</name>
        <dbReference type="ChEBI" id="CHEBI:30413"/>
    </cofactor>
</comment>
<dbReference type="Gene3D" id="1.10.630.10">
    <property type="entry name" value="Cytochrome P450"/>
    <property type="match status" value="1"/>
</dbReference>
<dbReference type="EMBL" id="RYZI01000135">
    <property type="protein sequence ID" value="RWA09888.1"/>
    <property type="molecule type" value="Genomic_DNA"/>
</dbReference>
<evidence type="ECO:0000256" key="10">
    <source>
        <dbReference type="SAM" id="Phobius"/>
    </source>
</evidence>
<evidence type="ECO:0000256" key="7">
    <source>
        <dbReference type="ARBA" id="ARBA00023033"/>
    </source>
</evidence>
<keyword evidence="10" id="KW-1133">Transmembrane helix</keyword>
<evidence type="ECO:0000256" key="3">
    <source>
        <dbReference type="ARBA" id="ARBA00022617"/>
    </source>
</evidence>
<evidence type="ECO:0000256" key="6">
    <source>
        <dbReference type="ARBA" id="ARBA00023004"/>
    </source>
</evidence>
<keyword evidence="10" id="KW-0812">Transmembrane</keyword>
<dbReference type="InterPro" id="IPR036396">
    <property type="entry name" value="Cyt_P450_sf"/>
</dbReference>
<dbReference type="GO" id="GO:0004497">
    <property type="term" value="F:monooxygenase activity"/>
    <property type="evidence" value="ECO:0007669"/>
    <property type="project" value="UniProtKB-KW"/>
</dbReference>
<feature type="transmembrane region" description="Helical" evidence="10">
    <location>
        <begin position="26"/>
        <end position="47"/>
    </location>
</feature>
<reference evidence="11 12" key="1">
    <citation type="submission" date="2018-12" db="EMBL/GenBank/DDBJ databases">
        <title>Draft genome sequence of Xylaria grammica IHI A82.</title>
        <authorList>
            <person name="Buettner E."/>
            <person name="Kellner H."/>
        </authorList>
    </citation>
    <scope>NUCLEOTIDE SEQUENCE [LARGE SCALE GENOMIC DNA]</scope>
    <source>
        <strain evidence="11 12">IHI A82</strain>
    </source>
</reference>
<evidence type="ECO:0000256" key="2">
    <source>
        <dbReference type="ARBA" id="ARBA00010617"/>
    </source>
</evidence>
<dbReference type="PANTHER" id="PTHR24305:SF157">
    <property type="entry name" value="N-ACETYLTRYPTOPHAN 6-HYDROXYLASE IVOC-RELATED"/>
    <property type="match status" value="1"/>
</dbReference>
<dbReference type="PANTHER" id="PTHR24305">
    <property type="entry name" value="CYTOCHROME P450"/>
    <property type="match status" value="1"/>
</dbReference>
<evidence type="ECO:0000256" key="1">
    <source>
        <dbReference type="ARBA" id="ARBA00001971"/>
    </source>
</evidence>
<keyword evidence="7 9" id="KW-0503">Monooxygenase</keyword>
<dbReference type="InterPro" id="IPR017972">
    <property type="entry name" value="Cyt_P450_CS"/>
</dbReference>
<keyword evidence="6 8" id="KW-0408">Iron</keyword>
<keyword evidence="4 8" id="KW-0479">Metal-binding</keyword>
<feature type="binding site" description="axial binding residue" evidence="8">
    <location>
        <position position="476"/>
    </location>
    <ligand>
        <name>heme</name>
        <dbReference type="ChEBI" id="CHEBI:30413"/>
    </ligand>
    <ligandPart>
        <name>Fe</name>
        <dbReference type="ChEBI" id="CHEBI:18248"/>
    </ligandPart>
</feature>
<evidence type="ECO:0000256" key="5">
    <source>
        <dbReference type="ARBA" id="ARBA00023002"/>
    </source>
</evidence>
<dbReference type="InterPro" id="IPR001128">
    <property type="entry name" value="Cyt_P450"/>
</dbReference>
<dbReference type="Pfam" id="PF00067">
    <property type="entry name" value="p450"/>
    <property type="match status" value="1"/>
</dbReference>
<comment type="similarity">
    <text evidence="2 9">Belongs to the cytochrome P450 family.</text>
</comment>
<dbReference type="PROSITE" id="PS00086">
    <property type="entry name" value="CYTOCHROME_P450"/>
    <property type="match status" value="1"/>
</dbReference>
<dbReference type="PRINTS" id="PR00463">
    <property type="entry name" value="EP450I"/>
</dbReference>
<evidence type="ECO:0000313" key="12">
    <source>
        <dbReference type="Proteomes" id="UP000286045"/>
    </source>
</evidence>
<dbReference type="AlphaFoldDB" id="A0A439D668"/>
<dbReference type="GO" id="GO:0005506">
    <property type="term" value="F:iron ion binding"/>
    <property type="evidence" value="ECO:0007669"/>
    <property type="project" value="InterPro"/>
</dbReference>
<keyword evidence="12" id="KW-1185">Reference proteome</keyword>
<protein>
    <recommendedName>
        <fullName evidence="13">Cytochrome P450</fullName>
    </recommendedName>
</protein>
<dbReference type="Proteomes" id="UP000286045">
    <property type="component" value="Unassembled WGS sequence"/>
</dbReference>
<evidence type="ECO:0000256" key="4">
    <source>
        <dbReference type="ARBA" id="ARBA00022723"/>
    </source>
</evidence>
<dbReference type="InterPro" id="IPR050121">
    <property type="entry name" value="Cytochrome_P450_monoxygenase"/>
</dbReference>
<evidence type="ECO:0000313" key="11">
    <source>
        <dbReference type="EMBL" id="RWA09888.1"/>
    </source>
</evidence>
<sequence>MICVVSAIGEQGGSQAGECIVQLSDLHLIFPVLLLSYLFYHLLLVTYRLYWSPIAKFPGPKLAASTYWYEAYYDFLSNGGGQFAFRIKKMHEEYGPVVRITPNELHIDDPEYYDVVFCNSQPSRPIDKMERFRYRLNHPDSTLSTVKAEDHKVRRSAIASFFSQSRVRSYNDDLQNIIERVSRKIATEFKGTGRVIMVNHMWASLTADMIMELTFGYSSNMSEAPDFLSPMPQATSNFAFLAHYATHFPIIGMVIKFLPDRVLEVLVPAAKPLLRFRREMRRYLREIISRKDTNTPKTGKTNIFHEILESNLPPQDKSLERLTQEAMLVNGAAIETTAWTLTVATFHILFNPDIHSRLKCELEGAMRDPKKILPWNDLQKLPYLNATVMEALRLSFGSVQRLPRVNRLFGLKYHELEIPPNVPIGMDAFHMHMNERIFPEPLSFRPERWLDDPKGPNELKPLSHYLVSFSRGARGCLGKHLAMMELHVALATIFRRHDLELYEADYRDVEFAVDLVKPMPKPGSKGVRIVAK</sequence>
<comment type="caution">
    <text evidence="11">The sequence shown here is derived from an EMBL/GenBank/DDBJ whole genome shotgun (WGS) entry which is preliminary data.</text>
</comment>